<dbReference type="Gene3D" id="3.60.15.10">
    <property type="entry name" value="Ribonuclease Z/Hydroxyacylglutathione hydrolase-like"/>
    <property type="match status" value="1"/>
</dbReference>
<reference evidence="3 4" key="1">
    <citation type="submission" date="2016-11" db="EMBL/GenBank/DDBJ databases">
        <authorList>
            <person name="Jaros S."/>
            <person name="Januszkiewicz K."/>
            <person name="Wedrychowicz H."/>
        </authorList>
    </citation>
    <scope>NUCLEOTIDE SEQUENCE [LARGE SCALE GENOMIC DNA]</scope>
    <source>
        <strain evidence="3 4">GAS499</strain>
    </source>
</reference>
<organism evidence="3 4">
    <name type="scientific">Bradyrhizobium lablabi</name>
    <dbReference type="NCBI Taxonomy" id="722472"/>
    <lineage>
        <taxon>Bacteria</taxon>
        <taxon>Pseudomonadati</taxon>
        <taxon>Pseudomonadota</taxon>
        <taxon>Alphaproteobacteria</taxon>
        <taxon>Hyphomicrobiales</taxon>
        <taxon>Nitrobacteraceae</taxon>
        <taxon>Bradyrhizobium</taxon>
    </lineage>
</organism>
<dbReference type="Pfam" id="PF00753">
    <property type="entry name" value="Lactamase_B"/>
    <property type="match status" value="1"/>
</dbReference>
<dbReference type="CDD" id="cd16282">
    <property type="entry name" value="metallo-hydrolase-like_MBL-fold"/>
    <property type="match status" value="1"/>
</dbReference>
<evidence type="ECO:0000313" key="3">
    <source>
        <dbReference type="EMBL" id="SHK50543.1"/>
    </source>
</evidence>
<accession>A0A1M6T0N5</accession>
<dbReference type="InterPro" id="IPR001279">
    <property type="entry name" value="Metallo-B-lactamas"/>
</dbReference>
<sequence>MRFVGIVLGAILGLMLPPRDGNAQPQAAVTPLSVSEVAPGVYAHIGNIEMMSEANQGDTANVGFVVGGDTVAVIDSGGSVREGARLLAAIRAVTSKPVRYVINTHVHPDHLFGNAAFASEGTIFVGHRNLPRALVARGEFYLKAFRRLLGDALIDEVRIVPPTLLVDNDMQIDLGGRLLSLKAWQPAHTDNDLTVLDGQSSTLFAGDLLFVGHLPVLDGSIRGFLADLEELRRMPIERVVPGHGPVVSDWRGAVEDERRYFESLAAEVRGLIAQGIPLTKAAKEAGRSEQSRWELFDEYSSRNVIAAFGELEWE</sequence>
<dbReference type="SUPFAM" id="SSF56281">
    <property type="entry name" value="Metallo-hydrolase/oxidoreductase"/>
    <property type="match status" value="1"/>
</dbReference>
<dbReference type="InterPro" id="IPR050855">
    <property type="entry name" value="NDM-1-like"/>
</dbReference>
<dbReference type="InterPro" id="IPR030829">
    <property type="entry name" value="SoxH-rel_PQQ_2"/>
</dbReference>
<dbReference type="PANTHER" id="PTHR42951">
    <property type="entry name" value="METALLO-BETA-LACTAMASE DOMAIN-CONTAINING"/>
    <property type="match status" value="1"/>
</dbReference>
<dbReference type="InterPro" id="IPR036866">
    <property type="entry name" value="RibonucZ/Hydroxyglut_hydro"/>
</dbReference>
<keyword evidence="3" id="KW-0378">Hydrolase</keyword>
<feature type="domain" description="Metallo-beta-lactamase" evidence="2">
    <location>
        <begin position="59"/>
        <end position="243"/>
    </location>
</feature>
<dbReference type="GO" id="GO:0017001">
    <property type="term" value="P:antibiotic catabolic process"/>
    <property type="evidence" value="ECO:0007669"/>
    <property type="project" value="UniProtKB-ARBA"/>
</dbReference>
<protein>
    <submittedName>
        <fullName evidence="3">Quinoprotein relay system zinc metallohydrolase 2</fullName>
    </submittedName>
</protein>
<evidence type="ECO:0000256" key="1">
    <source>
        <dbReference type="ARBA" id="ARBA00005250"/>
    </source>
</evidence>
<comment type="similarity">
    <text evidence="1">Belongs to the metallo-beta-lactamase superfamily. Class-B beta-lactamase family.</text>
</comment>
<gene>
    <name evidence="3" type="ORF">SAMN05444159_3429</name>
</gene>
<dbReference type="GO" id="GO:0016787">
    <property type="term" value="F:hydrolase activity"/>
    <property type="evidence" value="ECO:0007669"/>
    <property type="project" value="UniProtKB-KW"/>
</dbReference>
<dbReference type="SMART" id="SM00849">
    <property type="entry name" value="Lactamase_B"/>
    <property type="match status" value="1"/>
</dbReference>
<proteinExistence type="inferred from homology"/>
<dbReference type="NCBIfam" id="TIGR04559">
    <property type="entry name" value="SoxH_rel_PQQ_2"/>
    <property type="match status" value="1"/>
</dbReference>
<name>A0A1M6T0N5_9BRAD</name>
<dbReference type="EMBL" id="LT670844">
    <property type="protein sequence ID" value="SHK50543.1"/>
    <property type="molecule type" value="Genomic_DNA"/>
</dbReference>
<dbReference type="AlphaFoldDB" id="A0A1M6T0N5"/>
<dbReference type="PANTHER" id="PTHR42951:SF4">
    <property type="entry name" value="ACYL-COENZYME A THIOESTERASE MBLAC2"/>
    <property type="match status" value="1"/>
</dbReference>
<evidence type="ECO:0000313" key="4">
    <source>
        <dbReference type="Proteomes" id="UP000189935"/>
    </source>
</evidence>
<dbReference type="Proteomes" id="UP000189935">
    <property type="component" value="Chromosome I"/>
</dbReference>
<evidence type="ECO:0000259" key="2">
    <source>
        <dbReference type="SMART" id="SM00849"/>
    </source>
</evidence>